<evidence type="ECO:0000313" key="3">
    <source>
        <dbReference type="Proteomes" id="UP000018208"/>
    </source>
</evidence>
<keyword evidence="3" id="KW-1185">Reference proteome</keyword>
<evidence type="ECO:0000313" key="2">
    <source>
        <dbReference type="EMBL" id="KAH0577795.1"/>
    </source>
</evidence>
<dbReference type="AlphaFoldDB" id="V6LJN8"/>
<protein>
    <submittedName>
        <fullName evidence="1">Uncharacterized protein</fullName>
    </submittedName>
</protein>
<gene>
    <name evidence="1" type="ORF">SS50377_16233</name>
    <name evidence="2" type="ORF">SS50377_21149</name>
</gene>
<dbReference type="Proteomes" id="UP000018208">
    <property type="component" value="Unassembled WGS sequence"/>
</dbReference>
<dbReference type="EMBL" id="KI546130">
    <property type="protein sequence ID" value="EST43931.1"/>
    <property type="molecule type" value="Genomic_DNA"/>
</dbReference>
<accession>V6LJN8</accession>
<reference evidence="1 2" key="1">
    <citation type="journal article" date="2014" name="PLoS Genet.">
        <title>The Genome of Spironucleus salmonicida Highlights a Fish Pathogen Adapted to Fluctuating Environments.</title>
        <authorList>
            <person name="Xu F."/>
            <person name="Jerlstrom-Hultqvist J."/>
            <person name="Einarsson E."/>
            <person name="Astvaldsson A."/>
            <person name="Svard S.G."/>
            <person name="Andersson J.O."/>
        </authorList>
    </citation>
    <scope>NUCLEOTIDE SEQUENCE</scope>
    <source>
        <strain evidence="2">ATCC 50377</strain>
    </source>
</reference>
<evidence type="ECO:0000313" key="1">
    <source>
        <dbReference type="EMBL" id="EST43931.1"/>
    </source>
</evidence>
<dbReference type="EMBL" id="AUWU02000001">
    <property type="protein sequence ID" value="KAH0577795.1"/>
    <property type="molecule type" value="Genomic_DNA"/>
</dbReference>
<reference evidence="2" key="2">
    <citation type="submission" date="2020-12" db="EMBL/GenBank/DDBJ databases">
        <title>New Spironucleus salmonicida genome in near-complete chromosomes.</title>
        <authorList>
            <person name="Xu F."/>
            <person name="Kurt Z."/>
            <person name="Jimenez-Gonzalez A."/>
            <person name="Astvaldsson A."/>
            <person name="Andersson J.O."/>
            <person name="Svard S.G."/>
        </authorList>
    </citation>
    <scope>NUCLEOTIDE SEQUENCE</scope>
    <source>
        <strain evidence="2">ATCC 50377</strain>
    </source>
</reference>
<name>V6LJN8_9EUKA</name>
<organism evidence="1">
    <name type="scientific">Spironucleus salmonicida</name>
    <dbReference type="NCBI Taxonomy" id="348837"/>
    <lineage>
        <taxon>Eukaryota</taxon>
        <taxon>Metamonada</taxon>
        <taxon>Diplomonadida</taxon>
        <taxon>Hexamitidae</taxon>
        <taxon>Hexamitinae</taxon>
        <taxon>Spironucleus</taxon>
    </lineage>
</organism>
<dbReference type="VEuPathDB" id="GiardiaDB:SS50377_21149"/>
<proteinExistence type="predicted"/>
<sequence length="751" mass="88119">MDQYFKSNEQLRQIFITKQLLEAIPLDSNKLIKQLEKIVDSPISMFNKIREQLTFIAYYGQNKQLQQSAARIMQNYPQPILVKLYISNILNIIPEQQITTNVNLVLINPKTPVKYLSELPIIETNVAGKFISLGWEIDEIVMFNHNHIPNWQFWNIQLQGSGKLGFPCQFNGLASYDIIQSTILDKYIPYMCYSGGFLNCQMALQFTLDVLGMQSITDLYECYIEYFITSNPVENYILGAMHCLIQISDNNFIDEYLIILTLLTKRLNMEAMVGIDKSFELNIIFSSILQFDQNKIKFDKNLVFKFYNIDDTLKYLAKDLSNQNFPNFNIIAKNICSDGRLQTLYQFFNIIVNNYSGKDIIYDNLQSTFEDIQNLFIKSNFKLIYTTMIQPLISHVDKIIDGTQFKEVKKLKHFKQNLDLELNIKTNPNNLITLFSILTIVLQSTHNRTNDMIQWFQEYILPIKIELCTFLSKVSLISKKFRYQVEKKLQNHEFYSQIITLIESLDLSINSLITTILETEFQYQTDYKYQYYTICNLNDNLFETFLFYQEQISNQKINPSSCVEIAACFCQLYDNDILLQKFLNCKIDQNSRLHQAAILRVYRFTQNQDVINLFKDTFTDPQFLQFKEFMLKKQDRQCIEEQVETFCSKIPKKEEDIVKQVMKLASQLNFNIDSHLLSGVFLIESLNNVQNYLKYPSSFNIFNKILQSNISEFQQGIIEQISDIFDENEKIACLSTVKQEYVSQIKTIFNV</sequence>